<accession>A0A8J3G6F9</accession>
<reference evidence="2" key="2">
    <citation type="submission" date="2020-09" db="EMBL/GenBank/DDBJ databases">
        <authorList>
            <person name="Sun Q."/>
            <person name="Kim S."/>
        </authorList>
    </citation>
    <scope>NUCLEOTIDE SEQUENCE</scope>
    <source>
        <strain evidence="2">KCTC 23224</strain>
    </source>
</reference>
<dbReference type="SUPFAM" id="SSF49299">
    <property type="entry name" value="PKD domain"/>
    <property type="match status" value="1"/>
</dbReference>
<comment type="caution">
    <text evidence="2">The sequence shown here is derived from an EMBL/GenBank/DDBJ whole genome shotgun (WGS) entry which is preliminary data.</text>
</comment>
<name>A0A8J3G6F9_9BACT</name>
<dbReference type="InterPro" id="IPR025667">
    <property type="entry name" value="SprB_repeat"/>
</dbReference>
<dbReference type="PANTHER" id="PTHR46534">
    <property type="entry name" value="IGGFC_BINDING DOMAIN-CONTAINING PROTEIN"/>
    <property type="match status" value="1"/>
</dbReference>
<dbReference type="InterPro" id="IPR035234">
    <property type="entry name" value="IgGFc-bd_N"/>
</dbReference>
<dbReference type="InterPro" id="IPR000601">
    <property type="entry name" value="PKD_dom"/>
</dbReference>
<dbReference type="EMBL" id="BMYF01000017">
    <property type="protein sequence ID" value="GHB44066.1"/>
    <property type="molecule type" value="Genomic_DNA"/>
</dbReference>
<dbReference type="PANTHER" id="PTHR46534:SF1">
    <property type="entry name" value="IGGFC-BINDING PROTEIN N-TERMINAL DOMAIN-CONTAINING PROTEIN"/>
    <property type="match status" value="1"/>
</dbReference>
<gene>
    <name evidence="2" type="ORF">GCM10008106_26270</name>
</gene>
<feature type="domain" description="PKD" evidence="1">
    <location>
        <begin position="429"/>
        <end position="495"/>
    </location>
</feature>
<proteinExistence type="predicted"/>
<sequence>MDNLFIGEPIVPTLVITAMENDVIGSIEYNGQSIDFALNQGEIFEHELISTMVIETNNIIENKSVYIYSEGEISVYAINAKPGSFDGTLVLPFEKLGDNYFIASHFENQTRGIRLDTRQSNNESQVLIVATEDNTQIEISPSVPVFNSLDSFTITLNKGETYQFKARDDLTGTRVSVLNSNGNCARIAVFSGNKFADIGDPECGPFSSSHIFNQNEPVSSWGREFFHIPLRDRQLGELVKFVAAFDNTEIYSGNDLLTTINSGEFFTLDVPDGTALHFSSNNPIAVFGFGKSYSCLILDENSVQSPPNVANYGNPQMVNYRPFEEAYTNLKFLAHRVFNTSRHFAQIVVATSDVGQMQVNGENVGNQFMPINNNPDFSYAQINLNPGVHELTNAGGFMGYFYAVGASASYALSFGQEFNNSSYEIISTFDDLTTGNPRVACLNQEGNWSISTSNSDFTFFTWDFGDGTAPKSGENVVHTFSEPGLYEVKIYASENDTGCDETEVHYFEVEVEDIGGEVTGPQQACPQVDIFDYVFTAFGSVAAVDWLVEGGVILNQEDSMVTVQWNEPNANAKIIGIPIGNNGCKGTPVALVVVINQEIEPLLPEGVEFVCNTSETFIYQVANPQASRFYEWEVVGGMLIGENGNPEVEVQWDESEEFGSIFYKEFSLLDDLCEGVSPALTVAINSGFEAVVSELKEVSCNGLSDGKLEVAVQGGIPPYQFIWSHDPGLNNTIAENLSVGSYSVIIRDSQLCEIQLEDLVIAESSLLEFLTIDVENVSCFGNADGRVLLSVIGGVAPYSIDMEGAETIDDLIILEDLESGSYTLSVFDANDCQISTTVFVDSPEPLEVLIETIQNPCPGENNGVLRADLIGGTGPFTFLWSDGQMTQEIEQVGTGVYEVIITDAEGCVNVGNIMVTEATPAIRIPTGFDPSEGSFGPVSNCGNIHYVLSIFNKWGQLIFQGNGAWDGMFQGESTPIGTYAYRFDYEFQLNGQMERDSILGSFTKIR</sequence>
<evidence type="ECO:0000313" key="2">
    <source>
        <dbReference type="EMBL" id="GHB44066.1"/>
    </source>
</evidence>
<dbReference type="AlphaFoldDB" id="A0A8J3G6F9"/>
<protein>
    <recommendedName>
        <fullName evidence="1">PKD domain-containing protein</fullName>
    </recommendedName>
</protein>
<dbReference type="InterPro" id="IPR035986">
    <property type="entry name" value="PKD_dom_sf"/>
</dbReference>
<reference evidence="2" key="1">
    <citation type="journal article" date="2014" name="Int. J. Syst. Evol. Microbiol.">
        <title>Complete genome sequence of Corynebacterium casei LMG S-19264T (=DSM 44701T), isolated from a smear-ripened cheese.</title>
        <authorList>
            <consortium name="US DOE Joint Genome Institute (JGI-PGF)"/>
            <person name="Walter F."/>
            <person name="Albersmeier A."/>
            <person name="Kalinowski J."/>
            <person name="Ruckert C."/>
        </authorList>
    </citation>
    <scope>NUCLEOTIDE SEQUENCE</scope>
    <source>
        <strain evidence="2">KCTC 23224</strain>
    </source>
</reference>
<dbReference type="Gene3D" id="2.60.40.10">
    <property type="entry name" value="Immunoglobulins"/>
    <property type="match status" value="1"/>
</dbReference>
<evidence type="ECO:0000313" key="3">
    <source>
        <dbReference type="Proteomes" id="UP000642809"/>
    </source>
</evidence>
<dbReference type="Pfam" id="PF18911">
    <property type="entry name" value="PKD_4"/>
    <property type="match status" value="1"/>
</dbReference>
<dbReference type="Pfam" id="PF17517">
    <property type="entry name" value="IgGFc_binding"/>
    <property type="match status" value="1"/>
</dbReference>
<dbReference type="InterPro" id="IPR013783">
    <property type="entry name" value="Ig-like_fold"/>
</dbReference>
<dbReference type="PROSITE" id="PS50093">
    <property type="entry name" value="PKD"/>
    <property type="match status" value="1"/>
</dbReference>
<keyword evidence="3" id="KW-1185">Reference proteome</keyword>
<dbReference type="Proteomes" id="UP000642809">
    <property type="component" value="Unassembled WGS sequence"/>
</dbReference>
<dbReference type="CDD" id="cd00146">
    <property type="entry name" value="PKD"/>
    <property type="match status" value="1"/>
</dbReference>
<dbReference type="Pfam" id="PF13573">
    <property type="entry name" value="SprB"/>
    <property type="match status" value="3"/>
</dbReference>
<organism evidence="2 3">
    <name type="scientific">Mongoliitalea lutea</name>
    <dbReference type="NCBI Taxonomy" id="849756"/>
    <lineage>
        <taxon>Bacteria</taxon>
        <taxon>Pseudomonadati</taxon>
        <taxon>Bacteroidota</taxon>
        <taxon>Cytophagia</taxon>
        <taxon>Cytophagales</taxon>
        <taxon>Cyclobacteriaceae</taxon>
        <taxon>Mongoliitalea</taxon>
    </lineage>
</organism>
<evidence type="ECO:0000259" key="1">
    <source>
        <dbReference type="PROSITE" id="PS50093"/>
    </source>
</evidence>